<feature type="transmembrane region" description="Helical" evidence="2">
    <location>
        <begin position="69"/>
        <end position="86"/>
    </location>
</feature>
<evidence type="ECO:0000256" key="2">
    <source>
        <dbReference type="SAM" id="Phobius"/>
    </source>
</evidence>
<keyword evidence="2" id="KW-1133">Transmembrane helix</keyword>
<evidence type="ECO:0000259" key="3">
    <source>
        <dbReference type="Pfam" id="PF04235"/>
    </source>
</evidence>
<comment type="caution">
    <text evidence="4">The sequence shown here is derived from an EMBL/GenBank/DDBJ whole genome shotgun (WGS) entry which is preliminary data.</text>
</comment>
<dbReference type="EMBL" id="JBITMB010000001">
    <property type="protein sequence ID" value="MFI7438405.1"/>
    <property type="molecule type" value="Genomic_DNA"/>
</dbReference>
<dbReference type="InterPro" id="IPR007349">
    <property type="entry name" value="DUF418"/>
</dbReference>
<protein>
    <submittedName>
        <fullName evidence="4">DUF418 domain-containing protein</fullName>
    </submittedName>
</protein>
<feature type="transmembrane region" description="Helical" evidence="2">
    <location>
        <begin position="283"/>
        <end position="302"/>
    </location>
</feature>
<feature type="transmembrane region" description="Helical" evidence="2">
    <location>
        <begin position="347"/>
        <end position="365"/>
    </location>
</feature>
<keyword evidence="5" id="KW-1185">Reference proteome</keyword>
<accession>A0ABW7ZV33</accession>
<feature type="transmembrane region" description="Helical" evidence="2">
    <location>
        <begin position="176"/>
        <end position="195"/>
    </location>
</feature>
<evidence type="ECO:0000256" key="1">
    <source>
        <dbReference type="SAM" id="MobiDB-lite"/>
    </source>
</evidence>
<feature type="transmembrane region" description="Helical" evidence="2">
    <location>
        <begin position="107"/>
        <end position="128"/>
    </location>
</feature>
<sequence length="395" mass="42092">MGAPIQARTQEHGQAGATSRAPAPDLARGFMLLAIAFAHAPLFVTAVGHGSAVANKVVEFFHLLFVNNHARPMFAFLFGYSLVQLLNSRTRRGADWVTARKLLRRRGWWLVAIGFVHVALLVPIDILAPYGLTAVLVAGMLRRQDSTILWTAAISLVPATALVGASMWFPLAQGRSTFTAGSVAAGTKGLGELFVARLTGWPFGLLIGVVLVVPAVLLGIWAARRRLLEEPERHRRFLVRFTVIATAVSVAGSVPTGLIRAGLWTDPSGAASWPAVLAQPLTGYFGGIAMAGVVALLAPLAVRRRGRLTTAVQALGRRSMSMYLFQSVVFVAAFSPFGLGLQDDLGLAGATGVAAATWLVSLGIADLMRRTGHRGPAEVLLRRLAYRDPRPVTGS</sequence>
<feature type="transmembrane region" description="Helical" evidence="2">
    <location>
        <begin position="30"/>
        <end position="49"/>
    </location>
</feature>
<reference evidence="4 5" key="1">
    <citation type="submission" date="2024-10" db="EMBL/GenBank/DDBJ databases">
        <title>The Natural Products Discovery Center: Release of the First 8490 Sequenced Strains for Exploring Actinobacteria Biosynthetic Diversity.</title>
        <authorList>
            <person name="Kalkreuter E."/>
            <person name="Kautsar S.A."/>
            <person name="Yang D."/>
            <person name="Bader C.D."/>
            <person name="Teijaro C.N."/>
            <person name="Fluegel L."/>
            <person name="Davis C.M."/>
            <person name="Simpson J.R."/>
            <person name="Lauterbach L."/>
            <person name="Steele A.D."/>
            <person name="Gui C."/>
            <person name="Meng S."/>
            <person name="Li G."/>
            <person name="Viehrig K."/>
            <person name="Ye F."/>
            <person name="Su P."/>
            <person name="Kiefer A.F."/>
            <person name="Nichols A."/>
            <person name="Cepeda A.J."/>
            <person name="Yan W."/>
            <person name="Fan B."/>
            <person name="Jiang Y."/>
            <person name="Adhikari A."/>
            <person name="Zheng C.-J."/>
            <person name="Schuster L."/>
            <person name="Cowan T.M."/>
            <person name="Smanski M.J."/>
            <person name="Chevrette M.G."/>
            <person name="De Carvalho L.P.S."/>
            <person name="Shen B."/>
        </authorList>
    </citation>
    <scope>NUCLEOTIDE SEQUENCE [LARGE SCALE GENOMIC DNA]</scope>
    <source>
        <strain evidence="4 5">NPDC049503</strain>
    </source>
</reference>
<feature type="transmembrane region" description="Helical" evidence="2">
    <location>
        <begin position="323"/>
        <end position="341"/>
    </location>
</feature>
<evidence type="ECO:0000313" key="4">
    <source>
        <dbReference type="EMBL" id="MFI7438405.1"/>
    </source>
</evidence>
<feature type="region of interest" description="Disordered" evidence="1">
    <location>
        <begin position="1"/>
        <end position="21"/>
    </location>
</feature>
<feature type="transmembrane region" description="Helical" evidence="2">
    <location>
        <begin position="241"/>
        <end position="263"/>
    </location>
</feature>
<dbReference type="Proteomes" id="UP001612928">
    <property type="component" value="Unassembled WGS sequence"/>
</dbReference>
<keyword evidence="2" id="KW-0812">Transmembrane</keyword>
<name>A0ABW7ZV33_9ACTN</name>
<feature type="domain" description="DUF418" evidence="3">
    <location>
        <begin position="222"/>
        <end position="387"/>
    </location>
</feature>
<dbReference type="Pfam" id="PF04235">
    <property type="entry name" value="DUF418"/>
    <property type="match status" value="1"/>
</dbReference>
<feature type="transmembrane region" description="Helical" evidence="2">
    <location>
        <begin position="201"/>
        <end position="221"/>
    </location>
</feature>
<gene>
    <name evidence="4" type="ORF">ACIBP5_00395</name>
</gene>
<keyword evidence="2" id="KW-0472">Membrane</keyword>
<feature type="transmembrane region" description="Helical" evidence="2">
    <location>
        <begin position="148"/>
        <end position="169"/>
    </location>
</feature>
<dbReference type="InterPro" id="IPR052529">
    <property type="entry name" value="Bact_Transport_Assoc"/>
</dbReference>
<dbReference type="RefSeq" id="WP_397017948.1">
    <property type="nucleotide sequence ID" value="NZ_JBITMB010000001.1"/>
</dbReference>
<proteinExistence type="predicted"/>
<dbReference type="PANTHER" id="PTHR30590:SF2">
    <property type="entry name" value="INNER MEMBRANE PROTEIN"/>
    <property type="match status" value="1"/>
</dbReference>
<dbReference type="PANTHER" id="PTHR30590">
    <property type="entry name" value="INNER MEMBRANE PROTEIN"/>
    <property type="match status" value="1"/>
</dbReference>
<organism evidence="4 5">
    <name type="scientific">Nonomuraea indica</name>
    <dbReference type="NCBI Taxonomy" id="1581193"/>
    <lineage>
        <taxon>Bacteria</taxon>
        <taxon>Bacillati</taxon>
        <taxon>Actinomycetota</taxon>
        <taxon>Actinomycetes</taxon>
        <taxon>Streptosporangiales</taxon>
        <taxon>Streptosporangiaceae</taxon>
        <taxon>Nonomuraea</taxon>
    </lineage>
</organism>
<evidence type="ECO:0000313" key="5">
    <source>
        <dbReference type="Proteomes" id="UP001612928"/>
    </source>
</evidence>